<protein>
    <submittedName>
        <fullName evidence="1">Uncharacterized protein</fullName>
    </submittedName>
</protein>
<gene>
    <name evidence="1" type="ORF">GJV78_14960</name>
</gene>
<name>A0A6L6IMV0_9ENTR</name>
<dbReference type="Proteomes" id="UP000477739">
    <property type="component" value="Unassembled WGS sequence"/>
</dbReference>
<keyword evidence="2" id="KW-1185">Reference proteome</keyword>
<evidence type="ECO:0000313" key="1">
    <source>
        <dbReference type="EMBL" id="MTH47535.1"/>
    </source>
</evidence>
<dbReference type="OrthoDB" id="6637990at2"/>
<dbReference type="AlphaFoldDB" id="A0A6L6IMV0"/>
<sequence length="102" mass="11159">MHRRPLDQFVFAISPVYLSAVEDDILAGIPALRNADQQLKIATSQAYNGALRRWVTCSHAGMLEMLNTNFTALNISLAGMLIDKIVATDSGPGNFQGEQMHV</sequence>
<comment type="caution">
    <text evidence="1">The sequence shown here is derived from an EMBL/GenBank/DDBJ whole genome shotgun (WGS) entry which is preliminary data.</text>
</comment>
<organism evidence="1 2">
    <name type="scientific">Intestinirhabdus alba</name>
    <dbReference type="NCBI Taxonomy" id="2899544"/>
    <lineage>
        <taxon>Bacteria</taxon>
        <taxon>Pseudomonadati</taxon>
        <taxon>Pseudomonadota</taxon>
        <taxon>Gammaproteobacteria</taxon>
        <taxon>Enterobacterales</taxon>
        <taxon>Enterobacteriaceae</taxon>
        <taxon>Intestinirhabdus</taxon>
    </lineage>
</organism>
<evidence type="ECO:0000313" key="2">
    <source>
        <dbReference type="Proteomes" id="UP000477739"/>
    </source>
</evidence>
<dbReference type="EMBL" id="WMJZ01000020">
    <property type="protein sequence ID" value="MTH47535.1"/>
    <property type="molecule type" value="Genomic_DNA"/>
</dbReference>
<accession>A0A6L6IMV0</accession>
<proteinExistence type="predicted"/>
<reference evidence="1 2" key="1">
    <citation type="submission" date="2019-11" db="EMBL/GenBank/DDBJ databases">
        <title>Escherichia alba sp. nov. isolated from the gut of plastic-eating superworms Zophobas atratus.</title>
        <authorList>
            <person name="Yang Y."/>
        </authorList>
    </citation>
    <scope>NUCLEOTIDE SEQUENCE [LARGE SCALE GENOMIC DNA]</scope>
    <source>
        <strain evidence="2">BIT-B35</strain>
    </source>
</reference>